<dbReference type="PANTHER" id="PTHR46300:SF7">
    <property type="entry name" value="P450, PUTATIVE (EUROFUNG)-RELATED"/>
    <property type="match status" value="1"/>
</dbReference>
<protein>
    <submittedName>
        <fullName evidence="12">Cytochrome P450</fullName>
    </submittedName>
</protein>
<dbReference type="SUPFAM" id="SSF48264">
    <property type="entry name" value="Cytochrome P450"/>
    <property type="match status" value="1"/>
</dbReference>
<keyword evidence="7 9" id="KW-0408">Iron</keyword>
<keyword evidence="11" id="KW-1133">Transmembrane helix</keyword>
<evidence type="ECO:0000256" key="4">
    <source>
        <dbReference type="ARBA" id="ARBA00022617"/>
    </source>
</evidence>
<dbReference type="GO" id="GO:0004497">
    <property type="term" value="F:monooxygenase activity"/>
    <property type="evidence" value="ECO:0007669"/>
    <property type="project" value="UniProtKB-KW"/>
</dbReference>
<dbReference type="InterPro" id="IPR017972">
    <property type="entry name" value="Cyt_P450_CS"/>
</dbReference>
<evidence type="ECO:0000313" key="12">
    <source>
        <dbReference type="EMBL" id="KZS91075.1"/>
    </source>
</evidence>
<dbReference type="InterPro" id="IPR001128">
    <property type="entry name" value="Cyt_P450"/>
</dbReference>
<keyword evidence="5 9" id="KW-0479">Metal-binding</keyword>
<evidence type="ECO:0000256" key="10">
    <source>
        <dbReference type="RuleBase" id="RU000461"/>
    </source>
</evidence>
<accession>A0A164S1J5</accession>
<gene>
    <name evidence="12" type="ORF">SISNIDRAFT_487767</name>
</gene>
<dbReference type="Gene3D" id="1.10.630.10">
    <property type="entry name" value="Cytochrome P450"/>
    <property type="match status" value="1"/>
</dbReference>
<feature type="binding site" description="axial binding residue" evidence="9">
    <location>
        <position position="459"/>
    </location>
    <ligand>
        <name>heme</name>
        <dbReference type="ChEBI" id="CHEBI:30413"/>
    </ligand>
    <ligandPart>
        <name>Fe</name>
        <dbReference type="ChEBI" id="CHEBI:18248"/>
    </ligandPart>
</feature>
<sequence length="544" mass="61327">MLIVNVLDAVSLWSLWLIGIFLLYRLFRRENPLPLPPGPVPDFILGNLLHLPKSHEWRTYLEWGKAYGDVVHVSALGRHIIVLNSHKAAFDLLEKRSAIYSERPTLPMGGELCGFDQSLVLLPCIGNSRFRFIRKAFRHLMGSRSSSHFWSVEEQVTKRFISKLYSDIQNRDTTGANIPERIRWAAGALILRIGYGYPVEDQNDPFVAVADVAMDAFSKSTEPGVWLVDFVPILKHIPPWFPFLSFPRTAVKWKKMLDDLINKPHDWAVEQMAKGVAQPSLTKTLLDNFNTAPTRSIEDDIKLSTAALYAGGSDTTVSSTYSFFLAMAMYPEAQARAQKELDAVLRNERLPTFHDRQAGKLPYLEALCKEVLRWAPVVPAGIPHVTREDDQYRGWQIPAGSLVISNIWGISRADKLYQDPYTFRPERFLTKAQGGDCKTEDDIPLDPFSFCFGYGRRICPGRNLAELSTWISAAMTLSVFNIQPYNNETLKVEYTRGVITHPEPFKCHLTVRGPKAEALVRSIAADTTVYMGDIAEDGADHLGS</sequence>
<evidence type="ECO:0000256" key="3">
    <source>
        <dbReference type="ARBA" id="ARBA00010617"/>
    </source>
</evidence>
<dbReference type="Proteomes" id="UP000076722">
    <property type="component" value="Unassembled WGS sequence"/>
</dbReference>
<dbReference type="GO" id="GO:0016705">
    <property type="term" value="F:oxidoreductase activity, acting on paired donors, with incorporation or reduction of molecular oxygen"/>
    <property type="evidence" value="ECO:0007669"/>
    <property type="project" value="InterPro"/>
</dbReference>
<comment type="similarity">
    <text evidence="3 10">Belongs to the cytochrome P450 family.</text>
</comment>
<proteinExistence type="inferred from homology"/>
<evidence type="ECO:0000256" key="11">
    <source>
        <dbReference type="SAM" id="Phobius"/>
    </source>
</evidence>
<evidence type="ECO:0000256" key="5">
    <source>
        <dbReference type="ARBA" id="ARBA00022723"/>
    </source>
</evidence>
<keyword evidence="4 9" id="KW-0349">Heme</keyword>
<dbReference type="STRING" id="1314777.A0A164S1J5"/>
<keyword evidence="8 10" id="KW-0503">Monooxygenase</keyword>
<keyword evidence="11" id="KW-0472">Membrane</keyword>
<evidence type="ECO:0000256" key="1">
    <source>
        <dbReference type="ARBA" id="ARBA00001971"/>
    </source>
</evidence>
<comment type="pathway">
    <text evidence="2">Secondary metabolite biosynthesis.</text>
</comment>
<dbReference type="Pfam" id="PF00067">
    <property type="entry name" value="p450"/>
    <property type="match status" value="1"/>
</dbReference>
<evidence type="ECO:0000256" key="6">
    <source>
        <dbReference type="ARBA" id="ARBA00023002"/>
    </source>
</evidence>
<evidence type="ECO:0000256" key="9">
    <source>
        <dbReference type="PIRSR" id="PIRSR602401-1"/>
    </source>
</evidence>
<keyword evidence="13" id="KW-1185">Reference proteome</keyword>
<organism evidence="12 13">
    <name type="scientific">Sistotremastrum niveocremeum HHB9708</name>
    <dbReference type="NCBI Taxonomy" id="1314777"/>
    <lineage>
        <taxon>Eukaryota</taxon>
        <taxon>Fungi</taxon>
        <taxon>Dikarya</taxon>
        <taxon>Basidiomycota</taxon>
        <taxon>Agaricomycotina</taxon>
        <taxon>Agaricomycetes</taxon>
        <taxon>Sistotremastrales</taxon>
        <taxon>Sistotremastraceae</taxon>
        <taxon>Sertulicium</taxon>
        <taxon>Sertulicium niveocremeum</taxon>
    </lineage>
</organism>
<dbReference type="PROSITE" id="PS00086">
    <property type="entry name" value="CYTOCHROME_P450"/>
    <property type="match status" value="1"/>
</dbReference>
<comment type="cofactor">
    <cofactor evidence="1 9">
        <name>heme</name>
        <dbReference type="ChEBI" id="CHEBI:30413"/>
    </cofactor>
</comment>
<dbReference type="AlphaFoldDB" id="A0A164S1J5"/>
<evidence type="ECO:0000256" key="7">
    <source>
        <dbReference type="ARBA" id="ARBA00023004"/>
    </source>
</evidence>
<dbReference type="GO" id="GO:0020037">
    <property type="term" value="F:heme binding"/>
    <property type="evidence" value="ECO:0007669"/>
    <property type="project" value="InterPro"/>
</dbReference>
<dbReference type="PANTHER" id="PTHR46300">
    <property type="entry name" value="P450, PUTATIVE (EUROFUNG)-RELATED-RELATED"/>
    <property type="match status" value="1"/>
</dbReference>
<dbReference type="InterPro" id="IPR036396">
    <property type="entry name" value="Cyt_P450_sf"/>
</dbReference>
<dbReference type="PRINTS" id="PR00463">
    <property type="entry name" value="EP450I"/>
</dbReference>
<keyword evidence="6 10" id="KW-0560">Oxidoreductase</keyword>
<dbReference type="CDD" id="cd11065">
    <property type="entry name" value="CYP64-like"/>
    <property type="match status" value="1"/>
</dbReference>
<reference evidence="12 13" key="1">
    <citation type="journal article" date="2016" name="Mol. Biol. Evol.">
        <title>Comparative Genomics of Early-Diverging Mushroom-Forming Fungi Provides Insights into the Origins of Lignocellulose Decay Capabilities.</title>
        <authorList>
            <person name="Nagy L.G."/>
            <person name="Riley R."/>
            <person name="Tritt A."/>
            <person name="Adam C."/>
            <person name="Daum C."/>
            <person name="Floudas D."/>
            <person name="Sun H."/>
            <person name="Yadav J.S."/>
            <person name="Pangilinan J."/>
            <person name="Larsson K.H."/>
            <person name="Matsuura K."/>
            <person name="Barry K."/>
            <person name="Labutti K."/>
            <person name="Kuo R."/>
            <person name="Ohm R.A."/>
            <person name="Bhattacharya S.S."/>
            <person name="Shirouzu T."/>
            <person name="Yoshinaga Y."/>
            <person name="Martin F.M."/>
            <person name="Grigoriev I.V."/>
            <person name="Hibbett D.S."/>
        </authorList>
    </citation>
    <scope>NUCLEOTIDE SEQUENCE [LARGE SCALE GENOMIC DNA]</scope>
    <source>
        <strain evidence="12 13">HHB9708</strain>
    </source>
</reference>
<evidence type="ECO:0000313" key="13">
    <source>
        <dbReference type="Proteomes" id="UP000076722"/>
    </source>
</evidence>
<keyword evidence="11" id="KW-0812">Transmembrane</keyword>
<feature type="transmembrane region" description="Helical" evidence="11">
    <location>
        <begin position="6"/>
        <end position="27"/>
    </location>
</feature>
<dbReference type="EMBL" id="KV419417">
    <property type="protein sequence ID" value="KZS91075.1"/>
    <property type="molecule type" value="Genomic_DNA"/>
</dbReference>
<dbReference type="GO" id="GO:0005506">
    <property type="term" value="F:iron ion binding"/>
    <property type="evidence" value="ECO:0007669"/>
    <property type="project" value="InterPro"/>
</dbReference>
<name>A0A164S1J5_9AGAM</name>
<dbReference type="InterPro" id="IPR050364">
    <property type="entry name" value="Cytochrome_P450_fung"/>
</dbReference>
<evidence type="ECO:0000256" key="8">
    <source>
        <dbReference type="ARBA" id="ARBA00023033"/>
    </source>
</evidence>
<evidence type="ECO:0000256" key="2">
    <source>
        <dbReference type="ARBA" id="ARBA00005179"/>
    </source>
</evidence>
<dbReference type="InterPro" id="IPR002401">
    <property type="entry name" value="Cyt_P450_E_grp-I"/>
</dbReference>